<dbReference type="GO" id="GO:0005615">
    <property type="term" value="C:extracellular space"/>
    <property type="evidence" value="ECO:0007669"/>
    <property type="project" value="TreeGrafter"/>
</dbReference>
<feature type="region of interest" description="Disordered" evidence="14">
    <location>
        <begin position="172"/>
        <end position="192"/>
    </location>
</feature>
<feature type="non-terminal residue" evidence="17">
    <location>
        <position position="1"/>
    </location>
</feature>
<feature type="binding site" evidence="12">
    <location>
        <position position="148"/>
    </location>
    <ligand>
        <name>Zn(2+)</name>
        <dbReference type="ChEBI" id="CHEBI:29105"/>
        <label>1</label>
    </ligand>
</feature>
<dbReference type="InterPro" id="IPR004843">
    <property type="entry name" value="Calcineurin-like_PHP"/>
</dbReference>
<evidence type="ECO:0000256" key="14">
    <source>
        <dbReference type="SAM" id="MobiDB-lite"/>
    </source>
</evidence>
<dbReference type="SMART" id="SM00741">
    <property type="entry name" value="SapB"/>
    <property type="match status" value="1"/>
</dbReference>
<dbReference type="GO" id="GO:0061750">
    <property type="term" value="F:acid sphingomyelin phosphodiesterase activity"/>
    <property type="evidence" value="ECO:0007669"/>
    <property type="project" value="TreeGrafter"/>
</dbReference>
<reference evidence="17" key="1">
    <citation type="submission" date="2023-10" db="EMBL/GenBank/DDBJ databases">
        <title>Genome assembly of Pristionchus species.</title>
        <authorList>
            <person name="Yoshida K."/>
            <person name="Sommer R.J."/>
        </authorList>
    </citation>
    <scope>NUCLEOTIDE SEQUENCE</scope>
    <source>
        <strain evidence="17">RS0144</strain>
    </source>
</reference>
<dbReference type="Pfam" id="PF19272">
    <property type="entry name" value="ASMase_C"/>
    <property type="match status" value="1"/>
</dbReference>
<feature type="disulfide bond" evidence="13">
    <location>
        <begin position="163"/>
        <end position="168"/>
    </location>
</feature>
<feature type="domain" description="Saposin B-type" evidence="16">
    <location>
        <begin position="27"/>
        <end position="110"/>
    </location>
</feature>
<evidence type="ECO:0000256" key="4">
    <source>
        <dbReference type="ARBA" id="ARBA00022723"/>
    </source>
</evidence>
<feature type="binding site" evidence="12">
    <location>
        <position position="416"/>
    </location>
    <ligand>
        <name>Zn(2+)</name>
        <dbReference type="ChEBI" id="CHEBI:29105"/>
        <label>1</label>
    </ligand>
</feature>
<feature type="binding site" evidence="12">
    <location>
        <position position="274"/>
    </location>
    <ligand>
        <name>Zn(2+)</name>
        <dbReference type="ChEBI" id="CHEBI:29105"/>
        <label>2</label>
    </ligand>
</feature>
<feature type="disulfide bond" evidence="13">
    <location>
        <begin position="34"/>
        <end position="99"/>
    </location>
</feature>
<proteinExistence type="inferred from homology"/>
<feature type="binding site" evidence="12">
    <location>
        <position position="234"/>
    </location>
    <ligand>
        <name>Zn(2+)</name>
        <dbReference type="ChEBI" id="CHEBI:29105"/>
        <label>1</label>
    </ligand>
</feature>
<organism evidence="17 18">
    <name type="scientific">Pristionchus entomophagus</name>
    <dbReference type="NCBI Taxonomy" id="358040"/>
    <lineage>
        <taxon>Eukaryota</taxon>
        <taxon>Metazoa</taxon>
        <taxon>Ecdysozoa</taxon>
        <taxon>Nematoda</taxon>
        <taxon>Chromadorea</taxon>
        <taxon>Rhabditida</taxon>
        <taxon>Rhabditina</taxon>
        <taxon>Diplogasteromorpha</taxon>
        <taxon>Diplogasteroidea</taxon>
        <taxon>Neodiplogasteridae</taxon>
        <taxon>Pristionchus</taxon>
    </lineage>
</organism>
<gene>
    <name evidence="17" type="ORF">PENTCL1PPCAC_27302</name>
</gene>
<feature type="signal peptide" evidence="15">
    <location>
        <begin position="1"/>
        <end position="19"/>
    </location>
</feature>
<evidence type="ECO:0000256" key="10">
    <source>
        <dbReference type="ARBA" id="ARBA00023295"/>
    </source>
</evidence>
<keyword evidence="7 12" id="KW-0862">Zinc</keyword>
<dbReference type="GO" id="GO:0016798">
    <property type="term" value="F:hydrolase activity, acting on glycosyl bonds"/>
    <property type="evidence" value="ECO:0007669"/>
    <property type="project" value="UniProtKB-KW"/>
</dbReference>
<evidence type="ECO:0000256" key="12">
    <source>
        <dbReference type="PIRSR" id="PIRSR000948-1"/>
    </source>
</evidence>
<dbReference type="GO" id="GO:0046513">
    <property type="term" value="P:ceramide biosynthetic process"/>
    <property type="evidence" value="ECO:0007669"/>
    <property type="project" value="UniProtKB-ARBA"/>
</dbReference>
<feature type="non-terminal residue" evidence="17">
    <location>
        <position position="620"/>
    </location>
</feature>
<evidence type="ECO:0000256" key="13">
    <source>
        <dbReference type="PIRSR" id="PIRSR000948-2"/>
    </source>
</evidence>
<feature type="binding site" evidence="12">
    <location>
        <position position="414"/>
    </location>
    <ligand>
        <name>Zn(2+)</name>
        <dbReference type="ChEBI" id="CHEBI:29105"/>
        <label>2</label>
    </ligand>
</feature>
<comment type="catalytic activity">
    <reaction evidence="11">
        <text>a sphingomyelin + H2O = phosphocholine + an N-acylsphing-4-enine + H(+)</text>
        <dbReference type="Rhea" id="RHEA:19253"/>
        <dbReference type="ChEBI" id="CHEBI:15377"/>
        <dbReference type="ChEBI" id="CHEBI:15378"/>
        <dbReference type="ChEBI" id="CHEBI:17636"/>
        <dbReference type="ChEBI" id="CHEBI:52639"/>
        <dbReference type="ChEBI" id="CHEBI:295975"/>
        <dbReference type="EC" id="3.1.4.12"/>
    </reaction>
    <physiologicalReaction direction="left-to-right" evidence="11">
        <dbReference type="Rhea" id="RHEA:19254"/>
    </physiologicalReaction>
</comment>
<protein>
    <recommendedName>
        <fullName evidence="16">Saposin B-type domain-containing protein</fullName>
    </recommendedName>
</protein>
<dbReference type="SUPFAM" id="SSF47862">
    <property type="entry name" value="Saposin"/>
    <property type="match status" value="1"/>
</dbReference>
<evidence type="ECO:0000313" key="17">
    <source>
        <dbReference type="EMBL" id="GMT05128.1"/>
    </source>
</evidence>
<comment type="caution">
    <text evidence="17">The sequence shown here is derived from an EMBL/GenBank/DDBJ whole genome shotgun (WGS) entry which is preliminary data.</text>
</comment>
<dbReference type="InterPro" id="IPR041805">
    <property type="entry name" value="ASMase/PPN1_MPP"/>
</dbReference>
<comment type="similarity">
    <text evidence="2">Belongs to the acid sphingomyelinase family.</text>
</comment>
<evidence type="ECO:0000256" key="3">
    <source>
        <dbReference type="ARBA" id="ARBA00022525"/>
    </source>
</evidence>
<dbReference type="InterPro" id="IPR045473">
    <property type="entry name" value="ASM_C"/>
</dbReference>
<evidence type="ECO:0000259" key="16">
    <source>
        <dbReference type="PROSITE" id="PS50015"/>
    </source>
</evidence>
<keyword evidence="10" id="KW-0326">Glycosidase</keyword>
<dbReference type="AlphaFoldDB" id="A0AAV5UFG7"/>
<dbReference type="Pfam" id="PF00149">
    <property type="entry name" value="Metallophos"/>
    <property type="match status" value="1"/>
</dbReference>
<feature type="chain" id="PRO_5043697417" description="Saposin B-type domain-containing protein" evidence="15">
    <location>
        <begin position="20"/>
        <end position="620"/>
    </location>
</feature>
<dbReference type="Proteomes" id="UP001432027">
    <property type="component" value="Unassembled WGS sequence"/>
</dbReference>
<evidence type="ECO:0000256" key="2">
    <source>
        <dbReference type="ARBA" id="ARBA00008234"/>
    </source>
</evidence>
<dbReference type="GO" id="GO:0046872">
    <property type="term" value="F:metal ion binding"/>
    <property type="evidence" value="ECO:0007669"/>
    <property type="project" value="UniProtKB-KW"/>
</dbReference>
<dbReference type="InterPro" id="IPR011160">
    <property type="entry name" value="Sphingomy_PDE"/>
</dbReference>
<dbReference type="InterPro" id="IPR008139">
    <property type="entry name" value="SaposinB_dom"/>
</dbReference>
<keyword evidence="9" id="KW-0325">Glycoprotein</keyword>
<feature type="binding site" evidence="12">
    <location>
        <position position="381"/>
    </location>
    <ligand>
        <name>Zn(2+)</name>
        <dbReference type="ChEBI" id="CHEBI:29105"/>
        <label>2</label>
    </ligand>
</feature>
<keyword evidence="3" id="KW-0964">Secreted</keyword>
<feature type="compositionally biased region" description="Basic and acidic residues" evidence="14">
    <location>
        <begin position="176"/>
        <end position="190"/>
    </location>
</feature>
<dbReference type="EMBL" id="BTSX01000006">
    <property type="protein sequence ID" value="GMT05128.1"/>
    <property type="molecule type" value="Genomic_DNA"/>
</dbReference>
<accession>A0AAV5UFG7</accession>
<feature type="disulfide bond" evidence="13">
    <location>
        <begin position="554"/>
        <end position="566"/>
    </location>
</feature>
<feature type="disulfide bond" evidence="13">
    <location>
        <begin position="169"/>
        <end position="205"/>
    </location>
</feature>
<dbReference type="SUPFAM" id="SSF56300">
    <property type="entry name" value="Metallo-dependent phosphatases"/>
    <property type="match status" value="1"/>
</dbReference>
<comment type="cofactor">
    <cofactor evidence="12">
        <name>Zn(2+)</name>
        <dbReference type="ChEBI" id="CHEBI:29105"/>
    </cofactor>
    <text evidence="12">Binds 2 Zn(2+) ions per subunit.</text>
</comment>
<feature type="disulfide bond" evidence="13">
    <location>
        <begin position="31"/>
        <end position="106"/>
    </location>
</feature>
<evidence type="ECO:0000256" key="15">
    <source>
        <dbReference type="SAM" id="SignalP"/>
    </source>
</evidence>
<evidence type="ECO:0000256" key="7">
    <source>
        <dbReference type="ARBA" id="ARBA00022833"/>
    </source>
</evidence>
<dbReference type="PANTHER" id="PTHR10340">
    <property type="entry name" value="SPHINGOMYELIN PHOSPHODIESTERASE"/>
    <property type="match status" value="1"/>
</dbReference>
<dbReference type="GO" id="GO:0006685">
    <property type="term" value="P:sphingomyelin catabolic process"/>
    <property type="evidence" value="ECO:0007669"/>
    <property type="project" value="InterPro"/>
</dbReference>
<evidence type="ECO:0000256" key="8">
    <source>
        <dbReference type="ARBA" id="ARBA00023157"/>
    </source>
</evidence>
<evidence type="ECO:0000256" key="5">
    <source>
        <dbReference type="ARBA" id="ARBA00022729"/>
    </source>
</evidence>
<keyword evidence="6" id="KW-0378">Hydrolase</keyword>
<feature type="disulfide bond" evidence="13">
    <location>
        <begin position="62"/>
        <end position="73"/>
    </location>
</feature>
<evidence type="ECO:0000256" key="11">
    <source>
        <dbReference type="ARBA" id="ARBA00047268"/>
    </source>
</evidence>
<sequence length="620" mass="70795">SEMWLHILIFFLAVNTVSSAPNYLRADDAKCSECEFAVRVLHNWWGADTMDKCAEELIETVCEELQIVDNFICAGIASSFADEAMWVVGEILIEPEELCGLLLENCGNFVHPSTLMWNLTIVGGKPPVEAPKPIQKNGPTLKVLQLSDLHIDRKYEVGAEAKCGEPSCCRPFQDPDEVHNPNNERRKRDAPVQVPAGKWGTVADCDAPYWLYEDMLDHVAKAHKDLDYVVISGDYASHADWDYTRERHVELIRNIADSIRQRLPTTPVFFAVGNHEGVPCDSFPPHFTPDRFHMDWLYGTMADAWKGWVPEDQMEMVVYNGCFMRKLWPGLRLISLNNGYGDGMNFFLYVNQTDPDGTMSWFQNQLLDAEKAGDKVHIVAHIPGGKGDLEGWALNYHAVVNRFETTITAQFMGHTHSEQFNMYYEDPDNASTRPTQVTYESPSLTPYSDYFPAYRIYEIEGRFEGSQYRVIDWSDFYLNLTEANAVPQKETEWKTLYASVLEEYGMKDVSPSSWDELITRMITDDKLFGKYRKNFYRMEREDVCDWNCRRGLLCAARKSHDSDAICSDLPPAVNAVKSSSNKKMEAKSRVQSESQIVERARGVVKRRMSKNGRSEGICRT</sequence>
<dbReference type="PIRSF" id="PIRSF000948">
    <property type="entry name" value="Sphingomy_PDE"/>
    <property type="match status" value="1"/>
</dbReference>
<evidence type="ECO:0000256" key="1">
    <source>
        <dbReference type="ARBA" id="ARBA00004613"/>
    </source>
</evidence>
<dbReference type="CDD" id="cd00842">
    <property type="entry name" value="MPP_ASMase"/>
    <property type="match status" value="1"/>
</dbReference>
<evidence type="ECO:0000256" key="9">
    <source>
        <dbReference type="ARBA" id="ARBA00023180"/>
    </source>
</evidence>
<dbReference type="GO" id="GO:0016020">
    <property type="term" value="C:membrane"/>
    <property type="evidence" value="ECO:0007669"/>
    <property type="project" value="GOC"/>
</dbReference>
<keyword evidence="8 13" id="KW-1015">Disulfide bond</keyword>
<dbReference type="InterPro" id="IPR011001">
    <property type="entry name" value="Saposin-like"/>
</dbReference>
<feature type="binding site" evidence="12">
    <location>
        <position position="234"/>
    </location>
    <ligand>
        <name>Zn(2+)</name>
        <dbReference type="ChEBI" id="CHEBI:29105"/>
        <label>2</label>
    </ligand>
</feature>
<dbReference type="Gene3D" id="3.60.21.10">
    <property type="match status" value="1"/>
</dbReference>
<comment type="subcellular location">
    <subcellularLocation>
        <location evidence="1">Secreted</location>
    </subcellularLocation>
</comment>
<dbReference type="PANTHER" id="PTHR10340:SF31">
    <property type="entry name" value="SPHINGOMYELIN PHOSPHODIESTERASE ASM-3-RELATED"/>
    <property type="match status" value="1"/>
</dbReference>
<dbReference type="PROSITE" id="PS50015">
    <property type="entry name" value="SAP_B"/>
    <property type="match status" value="1"/>
</dbReference>
<feature type="binding site" evidence="12">
    <location>
        <position position="150"/>
    </location>
    <ligand>
        <name>Zn(2+)</name>
        <dbReference type="ChEBI" id="CHEBI:29105"/>
        <label>1</label>
    </ligand>
</feature>
<name>A0AAV5UFG7_9BILA</name>
<keyword evidence="18" id="KW-1185">Reference proteome</keyword>
<feature type="disulfide bond" evidence="13">
    <location>
        <begin position="544"/>
        <end position="548"/>
    </location>
</feature>
<dbReference type="GO" id="GO:0005764">
    <property type="term" value="C:lysosome"/>
    <property type="evidence" value="ECO:0007669"/>
    <property type="project" value="TreeGrafter"/>
</dbReference>
<evidence type="ECO:0000313" key="18">
    <source>
        <dbReference type="Proteomes" id="UP001432027"/>
    </source>
</evidence>
<keyword evidence="4 12" id="KW-0479">Metal-binding</keyword>
<evidence type="ECO:0000256" key="6">
    <source>
        <dbReference type="ARBA" id="ARBA00022801"/>
    </source>
</evidence>
<keyword evidence="5 15" id="KW-0732">Signal</keyword>
<dbReference type="InterPro" id="IPR029052">
    <property type="entry name" value="Metallo-depent_PP-like"/>
</dbReference>